<evidence type="ECO:0000313" key="2">
    <source>
        <dbReference type="EMBL" id="EUJ42923.1"/>
    </source>
</evidence>
<dbReference type="PATRIC" id="fig|1265816.5.peg.2915"/>
<feature type="region of interest" description="Disordered" evidence="1">
    <location>
        <begin position="48"/>
        <end position="77"/>
    </location>
</feature>
<organism evidence="2 3">
    <name type="scientific">Listeria riparia FSL S10-1204</name>
    <dbReference type="NCBI Taxonomy" id="1265816"/>
    <lineage>
        <taxon>Bacteria</taxon>
        <taxon>Bacillati</taxon>
        <taxon>Bacillota</taxon>
        <taxon>Bacilli</taxon>
        <taxon>Bacillales</taxon>
        <taxon>Listeriaceae</taxon>
        <taxon>Listeria</taxon>
    </lineage>
</organism>
<sequence>MATLKAKRDMAALAKKICEAQNMDYEDYCYARDLELVTNNMNLLHVGTQPTKHKASTNTGHGTVPTPTSSGEVTKHD</sequence>
<protein>
    <submittedName>
        <fullName evidence="2">Uncharacterized protein</fullName>
    </submittedName>
</protein>
<dbReference type="EMBL" id="AODL01000030">
    <property type="protein sequence ID" value="EUJ42923.1"/>
    <property type="molecule type" value="Genomic_DNA"/>
</dbReference>
<comment type="caution">
    <text evidence="2">The sequence shown here is derived from an EMBL/GenBank/DDBJ whole genome shotgun (WGS) entry which is preliminary data.</text>
</comment>
<name>W7DCB8_9LIST</name>
<keyword evidence="3" id="KW-1185">Reference proteome</keyword>
<feature type="compositionally biased region" description="Polar residues" evidence="1">
    <location>
        <begin position="56"/>
        <end position="77"/>
    </location>
</feature>
<evidence type="ECO:0000256" key="1">
    <source>
        <dbReference type="SAM" id="MobiDB-lite"/>
    </source>
</evidence>
<gene>
    <name evidence="2" type="ORF">PRIP_14757</name>
</gene>
<reference evidence="2 3" key="1">
    <citation type="journal article" date="2014" name="Int. J. Syst. Evol. Microbiol.">
        <title>Listeria floridensis sp. nov., Listeria aquatica sp. nov., Listeria cornellensis sp. nov., Listeria riparia sp. nov. and Listeria grandensis sp. nov., from agricultural and natural environments.</title>
        <authorList>
            <person name="den Bakker H.C."/>
            <person name="Warchocki S."/>
            <person name="Wright E.M."/>
            <person name="Allred A.F."/>
            <person name="Ahlstrom C."/>
            <person name="Manuel C.S."/>
            <person name="Stasiewicz M.J."/>
            <person name="Burrell A."/>
            <person name="Roof S."/>
            <person name="Strawn L."/>
            <person name="Fortes E.D."/>
            <person name="Nightingale K.K."/>
            <person name="Kephart D."/>
            <person name="Wiedmann M."/>
        </authorList>
    </citation>
    <scope>NUCLEOTIDE SEQUENCE [LARGE SCALE GENOMIC DNA]</scope>
    <source>
        <strain evidence="2 3">FSL S10-1204</strain>
    </source>
</reference>
<dbReference type="AlphaFoldDB" id="W7DCB8"/>
<dbReference type="Proteomes" id="UP000019248">
    <property type="component" value="Unassembled WGS sequence"/>
</dbReference>
<accession>W7DCB8</accession>
<dbReference type="RefSeq" id="WP_036101773.1">
    <property type="nucleotide sequence ID" value="NZ_AODL01000030.1"/>
</dbReference>
<proteinExistence type="predicted"/>
<evidence type="ECO:0000313" key="3">
    <source>
        <dbReference type="Proteomes" id="UP000019248"/>
    </source>
</evidence>